<dbReference type="InterPro" id="IPR018060">
    <property type="entry name" value="HTH_AraC"/>
</dbReference>
<dbReference type="OrthoDB" id="2559672at2"/>
<dbReference type="EMBL" id="QJKI01000024">
    <property type="protein sequence ID" value="PXX75903.1"/>
    <property type="molecule type" value="Genomic_DNA"/>
</dbReference>
<keyword evidence="3" id="KW-1185">Reference proteome</keyword>
<dbReference type="GO" id="GO:0043565">
    <property type="term" value="F:sequence-specific DNA binding"/>
    <property type="evidence" value="ECO:0007669"/>
    <property type="project" value="InterPro"/>
</dbReference>
<dbReference type="Proteomes" id="UP000247555">
    <property type="component" value="Unassembled WGS sequence"/>
</dbReference>
<dbReference type="RefSeq" id="WP_110391795.1">
    <property type="nucleotide sequence ID" value="NZ_QJKI01000024.1"/>
</dbReference>
<reference evidence="2 3" key="1">
    <citation type="submission" date="2018-05" db="EMBL/GenBank/DDBJ databases">
        <title>Genomic Encyclopedia of Type Strains, Phase IV (KMG-IV): sequencing the most valuable type-strain genomes for metagenomic binning, comparative biology and taxonomic classification.</title>
        <authorList>
            <person name="Goeker M."/>
        </authorList>
    </citation>
    <scope>NUCLEOTIDE SEQUENCE [LARGE SCALE GENOMIC DNA]</scope>
    <source>
        <strain evidence="2 3">DSM 29661</strain>
    </source>
</reference>
<dbReference type="Pfam" id="PF12833">
    <property type="entry name" value="HTH_18"/>
    <property type="match status" value="1"/>
</dbReference>
<proteinExistence type="predicted"/>
<gene>
    <name evidence="2" type="ORF">DFR34_12443</name>
</gene>
<accession>A0A318KE76</accession>
<dbReference type="AlphaFoldDB" id="A0A318KE76"/>
<dbReference type="SMART" id="SM00342">
    <property type="entry name" value="HTH_ARAC"/>
    <property type="match status" value="1"/>
</dbReference>
<dbReference type="PROSITE" id="PS01124">
    <property type="entry name" value="HTH_ARAC_FAMILY_2"/>
    <property type="match status" value="1"/>
</dbReference>
<comment type="caution">
    <text evidence="2">The sequence shown here is derived from an EMBL/GenBank/DDBJ whole genome shotgun (WGS) entry which is preliminary data.</text>
</comment>
<dbReference type="GO" id="GO:0003700">
    <property type="term" value="F:DNA-binding transcription factor activity"/>
    <property type="evidence" value="ECO:0007669"/>
    <property type="project" value="InterPro"/>
</dbReference>
<evidence type="ECO:0000313" key="3">
    <source>
        <dbReference type="Proteomes" id="UP000247555"/>
    </source>
</evidence>
<organism evidence="2 3">
    <name type="scientific">Rivihabitans pingtungensis</name>
    <dbReference type="NCBI Taxonomy" id="1054498"/>
    <lineage>
        <taxon>Bacteria</taxon>
        <taxon>Pseudomonadati</taxon>
        <taxon>Pseudomonadota</taxon>
        <taxon>Betaproteobacteria</taxon>
        <taxon>Neisseriales</taxon>
        <taxon>Aquaspirillaceae</taxon>
        <taxon>Rivihabitans</taxon>
    </lineage>
</organism>
<dbReference type="Gene3D" id="1.10.10.60">
    <property type="entry name" value="Homeodomain-like"/>
    <property type="match status" value="1"/>
</dbReference>
<evidence type="ECO:0000313" key="2">
    <source>
        <dbReference type="EMBL" id="PXX75903.1"/>
    </source>
</evidence>
<protein>
    <submittedName>
        <fullName evidence="2">AraC family transcriptional regulator</fullName>
    </submittedName>
</protein>
<evidence type="ECO:0000259" key="1">
    <source>
        <dbReference type="PROSITE" id="PS01124"/>
    </source>
</evidence>
<sequence length="304" mass="33570">MCADFTACPDPLARAPRAGGRASVLIAPPSLQGALSAVVWRDTAGLALNTAQKLNHFPATPLVCLSWFQGMDIGLIESSEGGAPRWRPLDAALTWSGSQSRPLVSWSPSVGRAGMACFPVDVAHALFGVDPHDLLDRFAPAQAVLDASWQGLLDDLLASANPHAALAALEHHLAPRWQALRQRADPAPSLAQIGRHWVQRLAWQAMQWRDSHSERQIERRIKRYSGRSLREWRMLVKTEGALFAGLQRHHAGLPLDLAALAHEQGFADQAHLSRATKRITGFAPAEFARRFVEDESFWVYRLWV</sequence>
<name>A0A318KE76_9NEIS</name>
<feature type="domain" description="HTH araC/xylS-type" evidence="1">
    <location>
        <begin position="213"/>
        <end position="290"/>
    </location>
</feature>